<feature type="region of interest" description="Disordered" evidence="1">
    <location>
        <begin position="1"/>
        <end position="60"/>
    </location>
</feature>
<protein>
    <recommendedName>
        <fullName evidence="5">Serine/threonine protein kinase</fullName>
    </recommendedName>
</protein>
<dbReference type="EMBL" id="CP095045">
    <property type="protein sequence ID" value="UOQ56202.1"/>
    <property type="molecule type" value="Genomic_DNA"/>
</dbReference>
<keyword evidence="4" id="KW-1185">Reference proteome</keyword>
<feature type="compositionally biased region" description="Low complexity" evidence="1">
    <location>
        <begin position="93"/>
        <end position="112"/>
    </location>
</feature>
<keyword evidence="2" id="KW-1133">Transmembrane helix</keyword>
<dbReference type="RefSeq" id="WP_244689828.1">
    <property type="nucleotide sequence ID" value="NZ_CP095044.1"/>
</dbReference>
<feature type="compositionally biased region" description="Acidic residues" evidence="1">
    <location>
        <begin position="118"/>
        <end position="128"/>
    </location>
</feature>
<evidence type="ECO:0000256" key="2">
    <source>
        <dbReference type="SAM" id="Phobius"/>
    </source>
</evidence>
<proteinExistence type="predicted"/>
<sequence>MTRDPFEELFGPREDDTTPIAEPVPARQRLAQEQAERVRTAQLPAGKRDGRPPRERRAGAAPAAPWIVVGIVAVLAIVASIVVVNLVRAGGADEAATPAPTATQAPPTTTAPAPAPEPSEDPEEEDPADGPPQVEVGQTMTMAITQWGVTSDLSTRFGSTSYNITGENLVLTSDLLESFPDSCAEMRQQWGATRTAAGGYTVLKPATRCAETPEVYDEIWGLVDAWVQTIR</sequence>
<keyword evidence="2" id="KW-0472">Membrane</keyword>
<organism evidence="3 4">
    <name type="scientific">Leucobacter allii</name>
    <dbReference type="NCBI Taxonomy" id="2932247"/>
    <lineage>
        <taxon>Bacteria</taxon>
        <taxon>Bacillati</taxon>
        <taxon>Actinomycetota</taxon>
        <taxon>Actinomycetes</taxon>
        <taxon>Micrococcales</taxon>
        <taxon>Microbacteriaceae</taxon>
        <taxon>Leucobacter</taxon>
    </lineage>
</organism>
<reference evidence="3 4" key="1">
    <citation type="submission" date="2022-04" db="EMBL/GenBank/DDBJ databases">
        <title>Leucobacter sp. isolated from rhizosphere of garlic.</title>
        <authorList>
            <person name="Won M."/>
            <person name="Lee C.-M."/>
            <person name="Woen H.-Y."/>
            <person name="Kwon S.-W."/>
        </authorList>
    </citation>
    <scope>NUCLEOTIDE SEQUENCE [LARGE SCALE GENOMIC DNA]</scope>
    <source>
        <strain evidence="3 4">H21R-40</strain>
    </source>
</reference>
<gene>
    <name evidence="3" type="ORF">MUN78_10920</name>
</gene>
<dbReference type="Proteomes" id="UP000831786">
    <property type="component" value="Chromosome"/>
</dbReference>
<name>A0ABY4FJM0_9MICO</name>
<accession>A0ABY4FJM0</accession>
<feature type="transmembrane region" description="Helical" evidence="2">
    <location>
        <begin position="63"/>
        <end position="87"/>
    </location>
</feature>
<feature type="region of interest" description="Disordered" evidence="1">
    <location>
        <begin position="93"/>
        <end position="135"/>
    </location>
</feature>
<evidence type="ECO:0000256" key="1">
    <source>
        <dbReference type="SAM" id="MobiDB-lite"/>
    </source>
</evidence>
<evidence type="ECO:0008006" key="5">
    <source>
        <dbReference type="Google" id="ProtNLM"/>
    </source>
</evidence>
<keyword evidence="2" id="KW-0812">Transmembrane</keyword>
<feature type="compositionally biased region" description="Basic and acidic residues" evidence="1">
    <location>
        <begin position="1"/>
        <end position="16"/>
    </location>
</feature>
<feature type="compositionally biased region" description="Basic and acidic residues" evidence="1">
    <location>
        <begin position="46"/>
        <end position="58"/>
    </location>
</feature>
<evidence type="ECO:0000313" key="3">
    <source>
        <dbReference type="EMBL" id="UOQ56202.1"/>
    </source>
</evidence>
<evidence type="ECO:0000313" key="4">
    <source>
        <dbReference type="Proteomes" id="UP000831786"/>
    </source>
</evidence>